<evidence type="ECO:0000256" key="2">
    <source>
        <dbReference type="ARBA" id="ARBA00023015"/>
    </source>
</evidence>
<comment type="subcellular location">
    <subcellularLocation>
        <location evidence="1">Nucleus</location>
    </subcellularLocation>
</comment>
<protein>
    <recommendedName>
        <fullName evidence="7">WRKY domain-containing protein</fullName>
    </recommendedName>
</protein>
<evidence type="ECO:0000256" key="4">
    <source>
        <dbReference type="ARBA" id="ARBA00023163"/>
    </source>
</evidence>
<feature type="region of interest" description="Disordered" evidence="6">
    <location>
        <begin position="1"/>
        <end position="73"/>
    </location>
</feature>
<feature type="compositionally biased region" description="Basic and acidic residues" evidence="6">
    <location>
        <begin position="44"/>
        <end position="54"/>
    </location>
</feature>
<dbReference type="PANTHER" id="PTHR33499:SF40">
    <property type="entry name" value="TRANSPOSASE-ASSOCIATED DOMAIN-CONTAINING PROTEIN"/>
    <property type="match status" value="1"/>
</dbReference>
<keyword evidence="4" id="KW-0804">Transcription</keyword>
<evidence type="ECO:0000313" key="9">
    <source>
        <dbReference type="Proteomes" id="UP001154282"/>
    </source>
</evidence>
<dbReference type="GO" id="GO:0003700">
    <property type="term" value="F:DNA-binding transcription factor activity"/>
    <property type="evidence" value="ECO:0007669"/>
    <property type="project" value="InterPro"/>
</dbReference>
<name>A0AAV0KKQ4_9ROSI</name>
<dbReference type="GO" id="GO:0005634">
    <property type="term" value="C:nucleus"/>
    <property type="evidence" value="ECO:0007669"/>
    <property type="project" value="UniProtKB-SubCell"/>
</dbReference>
<gene>
    <name evidence="8" type="ORF">LITE_LOCUS18752</name>
</gene>
<dbReference type="GO" id="GO:0043565">
    <property type="term" value="F:sequence-specific DNA binding"/>
    <property type="evidence" value="ECO:0007669"/>
    <property type="project" value="InterPro"/>
</dbReference>
<evidence type="ECO:0000256" key="1">
    <source>
        <dbReference type="ARBA" id="ARBA00004123"/>
    </source>
</evidence>
<organism evidence="8 9">
    <name type="scientific">Linum tenue</name>
    <dbReference type="NCBI Taxonomy" id="586396"/>
    <lineage>
        <taxon>Eukaryota</taxon>
        <taxon>Viridiplantae</taxon>
        <taxon>Streptophyta</taxon>
        <taxon>Embryophyta</taxon>
        <taxon>Tracheophyta</taxon>
        <taxon>Spermatophyta</taxon>
        <taxon>Magnoliopsida</taxon>
        <taxon>eudicotyledons</taxon>
        <taxon>Gunneridae</taxon>
        <taxon>Pentapetalae</taxon>
        <taxon>rosids</taxon>
        <taxon>fabids</taxon>
        <taxon>Malpighiales</taxon>
        <taxon>Linaceae</taxon>
        <taxon>Linum</taxon>
    </lineage>
</organism>
<keyword evidence="5" id="KW-0539">Nucleus</keyword>
<keyword evidence="2" id="KW-0805">Transcription regulation</keyword>
<dbReference type="Gene3D" id="2.20.25.80">
    <property type="entry name" value="WRKY domain"/>
    <property type="match status" value="1"/>
</dbReference>
<evidence type="ECO:0000259" key="7">
    <source>
        <dbReference type="PROSITE" id="PS50811"/>
    </source>
</evidence>
<proteinExistence type="predicted"/>
<evidence type="ECO:0000256" key="5">
    <source>
        <dbReference type="ARBA" id="ARBA00023242"/>
    </source>
</evidence>
<evidence type="ECO:0000256" key="3">
    <source>
        <dbReference type="ARBA" id="ARBA00023125"/>
    </source>
</evidence>
<dbReference type="EMBL" id="CAMGYJ010000005">
    <property type="protein sequence ID" value="CAI0421468.1"/>
    <property type="molecule type" value="Genomic_DNA"/>
</dbReference>
<accession>A0AAV0KKQ4</accession>
<reference evidence="8" key="1">
    <citation type="submission" date="2022-08" db="EMBL/GenBank/DDBJ databases">
        <authorList>
            <person name="Gutierrez-Valencia J."/>
        </authorList>
    </citation>
    <scope>NUCLEOTIDE SEQUENCE</scope>
</reference>
<evidence type="ECO:0000313" key="8">
    <source>
        <dbReference type="EMBL" id="CAI0421468.1"/>
    </source>
</evidence>
<feature type="domain" description="WRKY" evidence="7">
    <location>
        <begin position="1"/>
        <end position="29"/>
    </location>
</feature>
<dbReference type="InterPro" id="IPR036576">
    <property type="entry name" value="WRKY_dom_sf"/>
</dbReference>
<dbReference type="PROSITE" id="PS50811">
    <property type="entry name" value="WRKY"/>
    <property type="match status" value="1"/>
</dbReference>
<dbReference type="PANTHER" id="PTHR33499">
    <property type="entry name" value="OS12G0282400 PROTEIN-RELATED"/>
    <property type="match status" value="1"/>
</dbReference>
<sequence>MARKQVGRNRSDPGMFIVTYTAEHSHPAPSHRNSLAGTTRHKTSPTEESEKPCSDVKPTSSSPTTPAEDDDQQQLLLQGTAAAESKEVDLEMIEDEEDNDESGNCDEFSPDAPDDDFFVGLEELTSLAAGDCYSKMKAGQNLKVNRIQNLKVKSARKKNVRGISICKAVARLKRGEKLPIAFYNNHQENGSRRVGQNLSICGLQLRSVLYREYAKPCGSEEEAVENKPDAVGNQEDWEWCVKHVFYSPEFQAGLVETCEANPELEPIELVEEYYGEQRHGHIIGFGGGLRPKDLKGSDALSRAELASKLRESNGEKTDMATVIAEQAKVISEMRDMMERMNQRSAGPAATQNG</sequence>
<comment type="caution">
    <text evidence="8">The sequence shown here is derived from an EMBL/GenBank/DDBJ whole genome shotgun (WGS) entry which is preliminary data.</text>
</comment>
<keyword evidence="3" id="KW-0238">DNA-binding</keyword>
<evidence type="ECO:0000256" key="6">
    <source>
        <dbReference type="SAM" id="MobiDB-lite"/>
    </source>
</evidence>
<keyword evidence="9" id="KW-1185">Reference proteome</keyword>
<dbReference type="AlphaFoldDB" id="A0AAV0KKQ4"/>
<dbReference type="Proteomes" id="UP001154282">
    <property type="component" value="Unassembled WGS sequence"/>
</dbReference>
<dbReference type="InterPro" id="IPR003657">
    <property type="entry name" value="WRKY_dom"/>
</dbReference>